<dbReference type="UniPathway" id="UPA00048">
    <property type="reaction ID" value="UER00070"/>
</dbReference>
<keyword evidence="11 12" id="KW-0100">Branched-chain amino acid biosynthesis</keyword>
<dbReference type="FunFam" id="3.20.20.70:FF:000010">
    <property type="entry name" value="2-isopropylmalate synthase"/>
    <property type="match status" value="1"/>
</dbReference>
<name>A0A101ES79_9THEM</name>
<dbReference type="PROSITE" id="PS00815">
    <property type="entry name" value="AIPM_HOMOCIT_SYNTH_1"/>
    <property type="match status" value="1"/>
</dbReference>
<feature type="binding site" evidence="12">
    <location>
        <position position="205"/>
    </location>
    <ligand>
        <name>Mn(2+)</name>
        <dbReference type="ChEBI" id="CHEBI:29035"/>
    </ligand>
</feature>
<dbReference type="InterPro" id="IPR013709">
    <property type="entry name" value="2-isopropylmalate_synth_dimer"/>
</dbReference>
<dbReference type="GO" id="GO:0003985">
    <property type="term" value="F:acetyl-CoA C-acetyltransferase activity"/>
    <property type="evidence" value="ECO:0007669"/>
    <property type="project" value="UniProtKB-UniRule"/>
</dbReference>
<dbReference type="SUPFAM" id="SSF51569">
    <property type="entry name" value="Aldolase"/>
    <property type="match status" value="1"/>
</dbReference>
<sequence>MRRIKIFDTTLRDGEQSPGASMSIEEKVEMALMLEDLGVDLIEAGFPVSSPVQFEAVKRVASAVQKPIVVGLARCVEKDIDAAYEALKDRPKDKRMIHVFIATSPIHRKYKLRMEKEEILERIRRYVGYAKQFFDLVEFSAEDASRTEVPFLIEAYKTAIEAGATTINVPDTVGYALPDEFGELIKTLREGVPGIENVDLSVHCHNDLGLAVANSLAAVQNGATQVEVTLNGIGERAGNCALEEFVMILKVRKDKLPYETGIKTELIYPASRLLTHITGLIPSRNKPIVGENVFLHESGIHQDGVLKHRETYEIMKPSDIGRSSETLVLGRHSGKHALRKKLETYGIKLDEETFQKVFEKFTELADRKKEVYDDDLFSIVSEVLREPINGYKLVHFHVHTGNTLLPTAAVVLQVGNEKREAAEAGNGPVDAIFKAIDKALGIQPKLEEYIIQAVGTGKNAQGEVKLTLRIDNELYSGRGVSTDIVEASAIAYINAINKYLIAKGLLRKNGGAE</sequence>
<dbReference type="FunFam" id="3.30.160.270:FF:000001">
    <property type="entry name" value="2-isopropylmalate synthase"/>
    <property type="match status" value="1"/>
</dbReference>
<dbReference type="Gene3D" id="3.30.160.270">
    <property type="match status" value="1"/>
</dbReference>
<evidence type="ECO:0000256" key="10">
    <source>
        <dbReference type="ARBA" id="ARBA00023211"/>
    </source>
</evidence>
<dbReference type="Pfam" id="PF08502">
    <property type="entry name" value="LeuA_dimer"/>
    <property type="match status" value="1"/>
</dbReference>
<keyword evidence="5 12" id="KW-0432">Leucine biosynthesis</keyword>
<dbReference type="Gene3D" id="1.10.238.260">
    <property type="match status" value="1"/>
</dbReference>
<dbReference type="Proteomes" id="UP000058636">
    <property type="component" value="Unassembled WGS sequence"/>
</dbReference>
<comment type="caution">
    <text evidence="13">The sequence shown here is derived from an EMBL/GenBank/DDBJ whole genome shotgun (WGS) entry which is preliminary data.</text>
</comment>
<dbReference type="Pfam" id="PF00682">
    <property type="entry name" value="HMGL-like"/>
    <property type="match status" value="1"/>
</dbReference>
<dbReference type="InterPro" id="IPR005671">
    <property type="entry name" value="LeuA_bact_synth"/>
</dbReference>
<dbReference type="CDD" id="cd07940">
    <property type="entry name" value="DRE_TIM_IPMS"/>
    <property type="match status" value="1"/>
</dbReference>
<dbReference type="InterPro" id="IPR054691">
    <property type="entry name" value="LeuA/HCS_post-cat"/>
</dbReference>
<feature type="binding site" evidence="12">
    <location>
        <position position="13"/>
    </location>
    <ligand>
        <name>Mn(2+)</name>
        <dbReference type="ChEBI" id="CHEBI:29035"/>
    </ligand>
</feature>
<evidence type="ECO:0000256" key="5">
    <source>
        <dbReference type="ARBA" id="ARBA00022430"/>
    </source>
</evidence>
<dbReference type="PATRIC" id="fig|93930.3.peg.851"/>
<reference evidence="13 14" key="1">
    <citation type="journal article" date="2015" name="MBio">
        <title>Genome-Resolved Metagenomic Analysis Reveals Roles for Candidate Phyla and Other Microbial Community Members in Biogeochemical Transformations in Oil Reservoirs.</title>
        <authorList>
            <person name="Hu P."/>
            <person name="Tom L."/>
            <person name="Singh A."/>
            <person name="Thomas B.C."/>
            <person name="Baker B.J."/>
            <person name="Piceno Y.M."/>
            <person name="Andersen G.L."/>
            <person name="Banfield J.F."/>
        </authorList>
    </citation>
    <scope>NUCLEOTIDE SEQUENCE [LARGE SCALE GENOMIC DNA]</scope>
    <source>
        <strain evidence="13">46_26</strain>
    </source>
</reference>
<dbReference type="PROSITE" id="PS00816">
    <property type="entry name" value="AIPM_HOMOCIT_SYNTH_2"/>
    <property type="match status" value="1"/>
</dbReference>
<dbReference type="GO" id="GO:0009098">
    <property type="term" value="P:L-leucine biosynthetic process"/>
    <property type="evidence" value="ECO:0007669"/>
    <property type="project" value="UniProtKB-UniRule"/>
</dbReference>
<dbReference type="InterPro" id="IPR050073">
    <property type="entry name" value="2-IPM_HCS-like"/>
</dbReference>
<comment type="similarity">
    <text evidence="2 12">Belongs to the alpha-IPM synthase/homocitrate synthase family. LeuA type 1 subfamily.</text>
</comment>
<keyword evidence="8 12" id="KW-0808">Transferase</keyword>
<evidence type="ECO:0000256" key="12">
    <source>
        <dbReference type="HAMAP-Rule" id="MF_01025"/>
    </source>
</evidence>
<keyword evidence="10 12" id="KW-0464">Manganese</keyword>
<dbReference type="InterPro" id="IPR013785">
    <property type="entry name" value="Aldolase_TIM"/>
</dbReference>
<dbReference type="GO" id="GO:0005737">
    <property type="term" value="C:cytoplasm"/>
    <property type="evidence" value="ECO:0007669"/>
    <property type="project" value="UniProtKB-UniRule"/>
</dbReference>
<dbReference type="InterPro" id="IPR002034">
    <property type="entry name" value="AIPM/Hcit_synth_CS"/>
</dbReference>
<dbReference type="Gene3D" id="3.20.20.70">
    <property type="entry name" value="Aldolase class I"/>
    <property type="match status" value="1"/>
</dbReference>
<comment type="function">
    <text evidence="12">Catalyzes the condensation of the acetyl group of acetyl-CoA with 3-methyl-2-oxobutanoate (2-ketoisovalerate) to form 3-carboxy-3-hydroxy-4-methylpentanoate (2-isopropylmalate).</text>
</comment>
<organism evidence="13 14">
    <name type="scientific">Thermotoga petrophila</name>
    <dbReference type="NCBI Taxonomy" id="93929"/>
    <lineage>
        <taxon>Bacteria</taxon>
        <taxon>Thermotogati</taxon>
        <taxon>Thermotogota</taxon>
        <taxon>Thermotogae</taxon>
        <taxon>Thermotogales</taxon>
        <taxon>Thermotogaceae</taxon>
        <taxon>Thermotoga</taxon>
    </lineage>
</organism>
<dbReference type="HAMAP" id="MF_01025">
    <property type="entry name" value="LeuA_type1"/>
    <property type="match status" value="1"/>
</dbReference>
<feature type="region of interest" description="Regulatory domain" evidence="12">
    <location>
        <begin position="392"/>
        <end position="513"/>
    </location>
</feature>
<dbReference type="EMBL" id="LGFG01000008">
    <property type="protein sequence ID" value="KUK23702.1"/>
    <property type="molecule type" value="Genomic_DNA"/>
</dbReference>
<keyword evidence="7 12" id="KW-0028">Amino-acid biosynthesis</keyword>
<dbReference type="NCBIfam" id="TIGR00973">
    <property type="entry name" value="leuA_bact"/>
    <property type="match status" value="1"/>
</dbReference>
<dbReference type="PANTHER" id="PTHR10277">
    <property type="entry name" value="HOMOCITRATE SYNTHASE-RELATED"/>
    <property type="match status" value="1"/>
</dbReference>
<keyword evidence="9 12" id="KW-0479">Metal-binding</keyword>
<evidence type="ECO:0000313" key="14">
    <source>
        <dbReference type="Proteomes" id="UP000058636"/>
    </source>
</evidence>
<keyword evidence="6 12" id="KW-0963">Cytoplasm</keyword>
<dbReference type="EC" id="2.3.3.13" evidence="3 12"/>
<evidence type="ECO:0000256" key="1">
    <source>
        <dbReference type="ARBA" id="ARBA00004689"/>
    </source>
</evidence>
<dbReference type="SUPFAM" id="SSF110921">
    <property type="entry name" value="2-isopropylmalate synthase LeuA, allosteric (dimerisation) domain"/>
    <property type="match status" value="1"/>
</dbReference>
<dbReference type="InterPro" id="IPR036230">
    <property type="entry name" value="LeuA_allosteric_dom_sf"/>
</dbReference>
<dbReference type="Pfam" id="PF22617">
    <property type="entry name" value="HCS_D2"/>
    <property type="match status" value="1"/>
</dbReference>
<evidence type="ECO:0000256" key="8">
    <source>
        <dbReference type="ARBA" id="ARBA00022679"/>
    </source>
</evidence>
<evidence type="ECO:0000313" key="13">
    <source>
        <dbReference type="EMBL" id="KUK23702.1"/>
    </source>
</evidence>
<dbReference type="AlphaFoldDB" id="A0A101ES79"/>
<dbReference type="NCBIfam" id="NF002085">
    <property type="entry name" value="PRK00915.1-2"/>
    <property type="match status" value="1"/>
</dbReference>
<dbReference type="SMART" id="SM00917">
    <property type="entry name" value="LeuA_dimer"/>
    <property type="match status" value="1"/>
</dbReference>
<dbReference type="PROSITE" id="PS50991">
    <property type="entry name" value="PYR_CT"/>
    <property type="match status" value="1"/>
</dbReference>
<feature type="binding site" evidence="12">
    <location>
        <position position="239"/>
    </location>
    <ligand>
        <name>Mn(2+)</name>
        <dbReference type="ChEBI" id="CHEBI:29035"/>
    </ligand>
</feature>
<dbReference type="NCBIfam" id="NF002086">
    <property type="entry name" value="PRK00915.1-3"/>
    <property type="match status" value="1"/>
</dbReference>
<dbReference type="InterPro" id="IPR000891">
    <property type="entry name" value="PYR_CT"/>
</dbReference>
<gene>
    <name evidence="12" type="primary">leuA</name>
    <name evidence="13" type="ORF">XD57_0202</name>
</gene>
<evidence type="ECO:0000256" key="4">
    <source>
        <dbReference type="ARBA" id="ARBA00018198"/>
    </source>
</evidence>
<evidence type="ECO:0000256" key="11">
    <source>
        <dbReference type="ARBA" id="ARBA00023304"/>
    </source>
</evidence>
<proteinExistence type="inferred from homology"/>
<accession>A0A101ES79</accession>
<evidence type="ECO:0000256" key="3">
    <source>
        <dbReference type="ARBA" id="ARBA00012973"/>
    </source>
</evidence>
<feature type="binding site" evidence="12">
    <location>
        <position position="203"/>
    </location>
    <ligand>
        <name>Mn(2+)</name>
        <dbReference type="ChEBI" id="CHEBI:29035"/>
    </ligand>
</feature>
<comment type="cofactor">
    <cofactor evidence="12">
        <name>Mn(2+)</name>
        <dbReference type="ChEBI" id="CHEBI:29035"/>
    </cofactor>
</comment>
<dbReference type="FunFam" id="1.10.238.260:FF:000001">
    <property type="entry name" value="2-isopropylmalate synthase"/>
    <property type="match status" value="1"/>
</dbReference>
<protein>
    <recommendedName>
        <fullName evidence="4 12">2-isopropylmalate synthase</fullName>
        <ecNumber evidence="3 12">2.3.3.13</ecNumber>
    </recommendedName>
    <alternativeName>
        <fullName evidence="12">Alpha-IPM synthase</fullName>
    </alternativeName>
    <alternativeName>
        <fullName evidence="12">Alpha-isopropylmalate synthase</fullName>
    </alternativeName>
</protein>
<dbReference type="RefSeq" id="WP_004081333.1">
    <property type="nucleotide sequence ID" value="NZ_DAITJQ010000003.1"/>
</dbReference>
<evidence type="ECO:0000256" key="9">
    <source>
        <dbReference type="ARBA" id="ARBA00022723"/>
    </source>
</evidence>
<comment type="catalytic activity">
    <reaction evidence="12">
        <text>3-methyl-2-oxobutanoate + acetyl-CoA + H2O = (2S)-2-isopropylmalate + CoA + H(+)</text>
        <dbReference type="Rhea" id="RHEA:21524"/>
        <dbReference type="ChEBI" id="CHEBI:1178"/>
        <dbReference type="ChEBI" id="CHEBI:11851"/>
        <dbReference type="ChEBI" id="CHEBI:15377"/>
        <dbReference type="ChEBI" id="CHEBI:15378"/>
        <dbReference type="ChEBI" id="CHEBI:57287"/>
        <dbReference type="ChEBI" id="CHEBI:57288"/>
        <dbReference type="EC" id="2.3.3.13"/>
    </reaction>
</comment>
<evidence type="ECO:0000256" key="6">
    <source>
        <dbReference type="ARBA" id="ARBA00022490"/>
    </source>
</evidence>
<comment type="pathway">
    <text evidence="1 12">Amino-acid biosynthesis; L-leucine biosynthesis; L-leucine from 3-methyl-2-oxobutanoate: step 1/4.</text>
</comment>
<dbReference type="GO" id="GO:0003852">
    <property type="term" value="F:2-isopropylmalate synthase activity"/>
    <property type="evidence" value="ECO:0007669"/>
    <property type="project" value="UniProtKB-UniRule"/>
</dbReference>
<dbReference type="GO" id="GO:0030145">
    <property type="term" value="F:manganese ion binding"/>
    <property type="evidence" value="ECO:0007669"/>
    <property type="project" value="UniProtKB-UniRule"/>
</dbReference>
<dbReference type="PANTHER" id="PTHR10277:SF9">
    <property type="entry name" value="2-ISOPROPYLMALATE SYNTHASE 1, CHLOROPLASTIC-RELATED"/>
    <property type="match status" value="1"/>
</dbReference>
<comment type="subunit">
    <text evidence="12">Homodimer.</text>
</comment>
<evidence type="ECO:0000256" key="7">
    <source>
        <dbReference type="ARBA" id="ARBA00022605"/>
    </source>
</evidence>
<evidence type="ECO:0000256" key="2">
    <source>
        <dbReference type="ARBA" id="ARBA00009396"/>
    </source>
</evidence>
<dbReference type="SMR" id="A0A101ES79"/>